<evidence type="ECO:0000313" key="2">
    <source>
        <dbReference type="Proteomes" id="UP000182444"/>
    </source>
</evidence>
<name>A0A1D8NP02_YARLL</name>
<organism evidence="1 2">
    <name type="scientific">Yarrowia lipolytica</name>
    <name type="common">Candida lipolytica</name>
    <dbReference type="NCBI Taxonomy" id="4952"/>
    <lineage>
        <taxon>Eukaryota</taxon>
        <taxon>Fungi</taxon>
        <taxon>Dikarya</taxon>
        <taxon>Ascomycota</taxon>
        <taxon>Saccharomycotina</taxon>
        <taxon>Dipodascomycetes</taxon>
        <taxon>Dipodascales</taxon>
        <taxon>Dipodascales incertae sedis</taxon>
        <taxon>Yarrowia</taxon>
    </lineage>
</organism>
<dbReference type="RefSeq" id="XP_068139536.1">
    <property type="nucleotide sequence ID" value="XM_068283435.1"/>
</dbReference>
<dbReference type="GeneID" id="94584014"/>
<reference evidence="1 2" key="1">
    <citation type="journal article" date="2016" name="PLoS ONE">
        <title>Sequence Assembly of Yarrowia lipolytica Strain W29/CLIB89 Shows Transposable Element Diversity.</title>
        <authorList>
            <person name="Magnan C."/>
            <person name="Yu J."/>
            <person name="Chang I."/>
            <person name="Jahn E."/>
            <person name="Kanomata Y."/>
            <person name="Wu J."/>
            <person name="Zeller M."/>
            <person name="Oakes M."/>
            <person name="Baldi P."/>
            <person name="Sandmeyer S."/>
        </authorList>
    </citation>
    <scope>NUCLEOTIDE SEQUENCE [LARGE SCALE GENOMIC DNA]</scope>
    <source>
        <strain evidence="2">CLIB89(W29)</strain>
    </source>
</reference>
<gene>
    <name evidence="1" type="ORF">YALI1_F24578g</name>
</gene>
<dbReference type="Proteomes" id="UP000182444">
    <property type="component" value="Chromosome 1F"/>
</dbReference>
<proteinExistence type="predicted"/>
<dbReference type="EMBL" id="CP017558">
    <property type="protein sequence ID" value="AOW07374.1"/>
    <property type="molecule type" value="Genomic_DNA"/>
</dbReference>
<dbReference type="AlphaFoldDB" id="A0A1D8NP02"/>
<accession>A0A1D8NP02</accession>
<sequence>MFEKRVVKHVAKDGDWKRDCELGRRIGLVVINKCAGFQSCSDKKRSIVKSIEIDDQHRGIRRRGGKGVSCFR</sequence>
<protein>
    <submittedName>
        <fullName evidence="1">Uncharacterized protein</fullName>
    </submittedName>
</protein>
<dbReference type="VEuPathDB" id="FungiDB:YALI1_F24578g"/>
<evidence type="ECO:0000313" key="1">
    <source>
        <dbReference type="EMBL" id="AOW07374.1"/>
    </source>
</evidence>